<reference evidence="5" key="1">
    <citation type="journal article" date="2015" name="Genome Announc.">
        <title>High-Quality Draft Genome Sequence of Desulfovibrio carbinoliphilus FW-101-2B, an Organic Acid-Oxidizing Sulfate-Reducing Bacterium Isolated from Uranium(VI)-Contaminated Groundwater.</title>
        <authorList>
            <person name="Ramsay B.D."/>
            <person name="Hwang C."/>
            <person name="Woo H.L."/>
            <person name="Carroll S.L."/>
            <person name="Lucas S."/>
            <person name="Han J."/>
            <person name="Lapidus A.L."/>
            <person name="Cheng J.F."/>
            <person name="Goodwin L.A."/>
            <person name="Pitluck S."/>
            <person name="Peters L."/>
            <person name="Chertkov O."/>
            <person name="Held B."/>
            <person name="Detter J.C."/>
            <person name="Han C.S."/>
            <person name="Tapia R."/>
            <person name="Land M.L."/>
            <person name="Hauser L.J."/>
            <person name="Kyrpides N.C."/>
            <person name="Ivanova N.N."/>
            <person name="Mikhailova N."/>
            <person name="Pagani I."/>
            <person name="Woyke T."/>
            <person name="Arkin A.P."/>
            <person name="Dehal P."/>
            <person name="Chivian D."/>
            <person name="Criddle C.S."/>
            <person name="Wu W."/>
            <person name="Chakraborty R."/>
            <person name="Hazen T.C."/>
            <person name="Fields M.W."/>
        </authorList>
    </citation>
    <scope>NUCLEOTIDE SEQUENCE [LARGE SCALE GENOMIC DNA]</scope>
    <source>
        <strain evidence="5">FW-101-2B</strain>
    </source>
</reference>
<evidence type="ECO:0000256" key="1">
    <source>
        <dbReference type="ARBA" id="ARBA00033738"/>
    </source>
</evidence>
<gene>
    <name evidence="4" type="ORF">DFW101_1184</name>
</gene>
<organism evidence="4 5">
    <name type="scientific">Solidesulfovibrio carbinoliphilus subsp. oakridgensis</name>
    <dbReference type="NCBI Taxonomy" id="694327"/>
    <lineage>
        <taxon>Bacteria</taxon>
        <taxon>Pseudomonadati</taxon>
        <taxon>Thermodesulfobacteriota</taxon>
        <taxon>Desulfovibrionia</taxon>
        <taxon>Desulfovibrionales</taxon>
        <taxon>Desulfovibrionaceae</taxon>
        <taxon>Solidesulfovibrio</taxon>
    </lineage>
</organism>
<proteinExistence type="inferred from homology"/>
<dbReference type="eggNOG" id="COG1659">
    <property type="taxonomic scope" value="Bacteria"/>
</dbReference>
<dbReference type="OrthoDB" id="2922at2"/>
<keyword evidence="5" id="KW-1185">Reference proteome</keyword>
<dbReference type="InterPro" id="IPR007544">
    <property type="entry name" value="ENCAP"/>
</dbReference>
<keyword evidence="3" id="KW-1284">Encapsulin nanocompartment</keyword>
<dbReference type="InterPro" id="IPR051429">
    <property type="entry name" value="Encapsulin_nc"/>
</dbReference>
<evidence type="ECO:0000256" key="3">
    <source>
        <dbReference type="ARBA" id="ARBA00033787"/>
    </source>
</evidence>
<dbReference type="NCBIfam" id="NF041155">
    <property type="entry name" value="encap_f1"/>
    <property type="match status" value="1"/>
</dbReference>
<dbReference type="RefSeq" id="WP_009180606.1">
    <property type="nucleotide sequence ID" value="NZ_CM001368.1"/>
</dbReference>
<dbReference type="HOGENOM" id="CLU_089875_1_0_7"/>
<name>G7Q4H1_9BACT</name>
<protein>
    <submittedName>
        <fullName evidence="4">Linocin_M18 bacteriocin protein</fullName>
    </submittedName>
</protein>
<dbReference type="Pfam" id="PF04454">
    <property type="entry name" value="Linocin_M18"/>
    <property type="match status" value="1"/>
</dbReference>
<comment type="similarity">
    <text evidence="2">Belongs to the encapsulin family. Family 1 subfamily.</text>
</comment>
<dbReference type="AlphaFoldDB" id="G7Q4H1"/>
<dbReference type="PIRSF" id="PIRSF019254">
    <property type="entry name" value="CFP29"/>
    <property type="match status" value="1"/>
</dbReference>
<dbReference type="MEROPS" id="U56.001"/>
<sequence length="272" mass="29256">MDILKRDLAPITAAAWQAVDSRARQTLTSMLSARKIVDVAGPLGWEYAAVPLGRIDYAKTQSVSGITYGLHQVKPLIEVKVPFTLDIAEIDNAARGGKDIDLGALDAAAEKLARFEEEAIYHGFAPAGIKGLSEVSSQTRMQVTGNPEDIVEKVSKGLTALRKTSVEGPYNLVVGPEMWVALSGHVRGYPLSQYLETMLSGSVIVSPFIEEAYLVSTRGGDLEMTLGGDIAIGYASHDTEKVALFFLESFTFQVLDPTVVVRLDWNAQAGGA</sequence>
<dbReference type="PANTHER" id="PTHR37165:SF1">
    <property type="entry name" value="TYPE 1 ENCAPSULIN SHELL PROTEIN"/>
    <property type="match status" value="1"/>
</dbReference>
<dbReference type="STRING" id="694327.DFW101_1184"/>
<evidence type="ECO:0000313" key="4">
    <source>
        <dbReference type="EMBL" id="EHJ47194.1"/>
    </source>
</evidence>
<comment type="subcellular location">
    <subcellularLocation>
        <location evidence="1">Encapsulin nanocompartment</location>
    </subcellularLocation>
</comment>
<dbReference type="GO" id="GO:0140737">
    <property type="term" value="C:encapsulin nanocompartment"/>
    <property type="evidence" value="ECO:0007669"/>
    <property type="project" value="UniProtKB-SubCell"/>
</dbReference>
<evidence type="ECO:0000313" key="5">
    <source>
        <dbReference type="Proteomes" id="UP000004662"/>
    </source>
</evidence>
<dbReference type="EMBL" id="CM001368">
    <property type="protein sequence ID" value="EHJ47194.1"/>
    <property type="molecule type" value="Genomic_DNA"/>
</dbReference>
<evidence type="ECO:0000256" key="2">
    <source>
        <dbReference type="ARBA" id="ARBA00033743"/>
    </source>
</evidence>
<accession>G7Q4H1</accession>
<dbReference type="Gene3D" id="3.30.2400.30">
    <property type="match status" value="1"/>
</dbReference>
<dbReference type="PANTHER" id="PTHR37165">
    <property type="entry name" value="PEPTIDASE U56 FAMILY"/>
    <property type="match status" value="1"/>
</dbReference>
<dbReference type="Gene3D" id="3.30.2320.10">
    <property type="entry name" value="hypothetical protein PF0899 domain"/>
    <property type="match status" value="1"/>
</dbReference>
<dbReference type="Proteomes" id="UP000004662">
    <property type="component" value="Chromosome"/>
</dbReference>